<dbReference type="RefSeq" id="WP_006100351.1">
    <property type="nucleotide sequence ID" value="NZ_DS989846.1"/>
</dbReference>
<reference evidence="1 2" key="1">
    <citation type="submission" date="2008-07" db="EMBL/GenBank/DDBJ databases">
        <authorList>
            <person name="Tandeau de Marsac N."/>
            <person name="Ferriera S."/>
            <person name="Johnson J."/>
            <person name="Kravitz S."/>
            <person name="Beeson K."/>
            <person name="Sutton G."/>
            <person name="Rogers Y.-H."/>
            <person name="Friedman R."/>
            <person name="Frazier M."/>
            <person name="Venter J.C."/>
        </authorList>
    </citation>
    <scope>NUCLEOTIDE SEQUENCE [LARGE SCALE GENOMIC DNA]</scope>
    <source>
        <strain evidence="1 2">PCC 7420</strain>
    </source>
</reference>
<dbReference type="HOGENOM" id="CLU_2034063_0_0_3"/>
<accession>B4VNJ3</accession>
<dbReference type="STRING" id="118168.MC7420_4880"/>
<dbReference type="EMBL" id="DS989846">
    <property type="protein sequence ID" value="EDX76624.1"/>
    <property type="molecule type" value="Genomic_DNA"/>
</dbReference>
<gene>
    <name evidence="1" type="ORF">MC7420_4880</name>
</gene>
<protein>
    <submittedName>
        <fullName evidence="1">Uncharacterized protein</fullName>
    </submittedName>
</protein>
<organism evidence="1 2">
    <name type="scientific">Coleofasciculus chthonoplastes PCC 7420</name>
    <dbReference type="NCBI Taxonomy" id="118168"/>
    <lineage>
        <taxon>Bacteria</taxon>
        <taxon>Bacillati</taxon>
        <taxon>Cyanobacteriota</taxon>
        <taxon>Cyanophyceae</taxon>
        <taxon>Coleofasciculales</taxon>
        <taxon>Coleofasciculaceae</taxon>
        <taxon>Coleofasciculus</taxon>
    </lineage>
</organism>
<proteinExistence type="predicted"/>
<sequence>MLIIRKEQLDVFQNNAINKFYQKTAILFKRLYPNRTNSLDGEALIDFIRRGTAQCRDYGLERECDIQQYIGIMFILGINFSNKVEPDWAKAMMTNTSYSPEIRLIKFKSFVFDQIKNGKER</sequence>
<name>B4VNJ3_9CYAN</name>
<dbReference type="AlphaFoldDB" id="B4VNJ3"/>
<keyword evidence="2" id="KW-1185">Reference proteome</keyword>
<dbReference type="Proteomes" id="UP000003835">
    <property type="component" value="Unassembled WGS sequence"/>
</dbReference>
<evidence type="ECO:0000313" key="2">
    <source>
        <dbReference type="Proteomes" id="UP000003835"/>
    </source>
</evidence>
<evidence type="ECO:0000313" key="1">
    <source>
        <dbReference type="EMBL" id="EDX76624.1"/>
    </source>
</evidence>
<dbReference type="OrthoDB" id="5504085at2"/>